<dbReference type="InterPro" id="IPR036286">
    <property type="entry name" value="LexA/Signal_pep-like_sf"/>
</dbReference>
<name>A0ABV8Q1V4_9BACT</name>
<feature type="domain" description="Peptidase S24/S26A/S26B/S26C" evidence="1">
    <location>
        <begin position="27"/>
        <end position="136"/>
    </location>
</feature>
<evidence type="ECO:0000259" key="1">
    <source>
        <dbReference type="Pfam" id="PF00717"/>
    </source>
</evidence>
<sequence>MDHEIFSKAAYTGTKQFTQQDVQTANATGFGAAADDYAERGIDLNEQLIMNKPATFFFRMNSDAMVGAGINAGDILIVDRSIKAMNNKIIVAAVDGDLMVRRYLQSFNKATLSPENKKYKEVEINEFTAFQSWGVVTCVIHILDANLMAFNKNATQQKRK</sequence>
<dbReference type="InterPro" id="IPR015927">
    <property type="entry name" value="Peptidase_S24_S26A/B/C"/>
</dbReference>
<comment type="caution">
    <text evidence="2">The sequence shown here is derived from an EMBL/GenBank/DDBJ whole genome shotgun (WGS) entry which is preliminary data.</text>
</comment>
<dbReference type="Gene3D" id="2.10.109.10">
    <property type="entry name" value="Umud Fragment, subunit A"/>
    <property type="match status" value="1"/>
</dbReference>
<accession>A0ABV8Q1V4</accession>
<reference evidence="3" key="1">
    <citation type="journal article" date="2019" name="Int. J. Syst. Evol. Microbiol.">
        <title>The Global Catalogue of Microorganisms (GCM) 10K type strain sequencing project: providing services to taxonomists for standard genome sequencing and annotation.</title>
        <authorList>
            <consortium name="The Broad Institute Genomics Platform"/>
            <consortium name="The Broad Institute Genome Sequencing Center for Infectious Disease"/>
            <person name="Wu L."/>
            <person name="Ma J."/>
        </authorList>
    </citation>
    <scope>NUCLEOTIDE SEQUENCE [LARGE SCALE GENOMIC DNA]</scope>
    <source>
        <strain evidence="3">CECT 8010</strain>
    </source>
</reference>
<dbReference type="Proteomes" id="UP001595906">
    <property type="component" value="Unassembled WGS sequence"/>
</dbReference>
<dbReference type="NCBIfam" id="NF007621">
    <property type="entry name" value="PRK10276.1"/>
    <property type="match status" value="1"/>
</dbReference>
<dbReference type="Pfam" id="PF00717">
    <property type="entry name" value="Peptidase_S24"/>
    <property type="match status" value="1"/>
</dbReference>
<dbReference type="CDD" id="cd06529">
    <property type="entry name" value="S24_LexA-like"/>
    <property type="match status" value="1"/>
</dbReference>
<keyword evidence="3" id="KW-1185">Reference proteome</keyword>
<dbReference type="PANTHER" id="PTHR33516">
    <property type="entry name" value="LEXA REPRESSOR"/>
    <property type="match status" value="1"/>
</dbReference>
<dbReference type="RefSeq" id="WP_379015861.1">
    <property type="nucleotide sequence ID" value="NZ_JBHSDC010000031.1"/>
</dbReference>
<proteinExistence type="predicted"/>
<evidence type="ECO:0000313" key="2">
    <source>
        <dbReference type="EMBL" id="MFC4233535.1"/>
    </source>
</evidence>
<dbReference type="PANTHER" id="PTHR33516:SF2">
    <property type="entry name" value="LEXA REPRESSOR-RELATED"/>
    <property type="match status" value="1"/>
</dbReference>
<protein>
    <submittedName>
        <fullName evidence="2">LexA family protein</fullName>
    </submittedName>
</protein>
<gene>
    <name evidence="2" type="ORF">ACFOW1_16660</name>
</gene>
<dbReference type="InterPro" id="IPR039418">
    <property type="entry name" value="LexA-like"/>
</dbReference>
<evidence type="ECO:0000313" key="3">
    <source>
        <dbReference type="Proteomes" id="UP001595906"/>
    </source>
</evidence>
<dbReference type="SUPFAM" id="SSF51306">
    <property type="entry name" value="LexA/Signal peptidase"/>
    <property type="match status" value="1"/>
</dbReference>
<organism evidence="2 3">
    <name type="scientific">Parasediminibacterium paludis</name>
    <dbReference type="NCBI Taxonomy" id="908966"/>
    <lineage>
        <taxon>Bacteria</taxon>
        <taxon>Pseudomonadati</taxon>
        <taxon>Bacteroidota</taxon>
        <taxon>Chitinophagia</taxon>
        <taxon>Chitinophagales</taxon>
        <taxon>Chitinophagaceae</taxon>
        <taxon>Parasediminibacterium</taxon>
    </lineage>
</organism>
<dbReference type="InterPro" id="IPR050077">
    <property type="entry name" value="LexA_repressor"/>
</dbReference>
<dbReference type="EMBL" id="JBHSDC010000031">
    <property type="protein sequence ID" value="MFC4233535.1"/>
    <property type="molecule type" value="Genomic_DNA"/>
</dbReference>